<sequence>MTAHNFGALRRAVLDASLSDSWAHAVQEWQVVGVEEDSRRAGICVCGKTGLLYLYSINNRHTQETLFPIGSSCVNLFEVEELDISVAVLRRLFDLRTAFARGKRVDLTSEYFSRAVLADLWENGAFPPNEFNRSNGANDYKFLLDLFNQRHEITDNEGRKVWVLLNRTIRDFVINDARLG</sequence>
<dbReference type="EMBL" id="VYSA01000004">
    <property type="protein sequence ID" value="KAA9105983.1"/>
    <property type="molecule type" value="Genomic_DNA"/>
</dbReference>
<keyword evidence="2" id="KW-1185">Reference proteome</keyword>
<name>A0A5J5IZ93_9MICO</name>
<comment type="caution">
    <text evidence="1">The sequence shown here is derived from an EMBL/GenBank/DDBJ whole genome shotgun (WGS) entry which is preliminary data.</text>
</comment>
<dbReference type="Proteomes" id="UP000325827">
    <property type="component" value="Unassembled WGS sequence"/>
</dbReference>
<accession>A0A5J5IZ93</accession>
<evidence type="ECO:0000313" key="1">
    <source>
        <dbReference type="EMBL" id="KAA9105983.1"/>
    </source>
</evidence>
<dbReference type="AlphaFoldDB" id="A0A5J5IZ93"/>
<protein>
    <submittedName>
        <fullName evidence="1">Uncharacterized protein</fullName>
    </submittedName>
</protein>
<reference evidence="2" key="1">
    <citation type="submission" date="2019-09" db="EMBL/GenBank/DDBJ databases">
        <title>Mumia zhuanghuii sp. nov. isolated from the intestinal contents of plateau pika (Ochotona curzoniae) in the Qinghai-Tibet plateau of China.</title>
        <authorList>
            <person name="Tian Z."/>
        </authorList>
    </citation>
    <scope>NUCLEOTIDE SEQUENCE [LARGE SCALE GENOMIC DNA]</scope>
    <source>
        <strain evidence="2">JCM 30598</strain>
    </source>
</reference>
<dbReference type="RefSeq" id="WP_150450125.1">
    <property type="nucleotide sequence ID" value="NZ_VYSA01000004.1"/>
</dbReference>
<gene>
    <name evidence="1" type="ORF">F6B43_16620</name>
</gene>
<evidence type="ECO:0000313" key="2">
    <source>
        <dbReference type="Proteomes" id="UP000325827"/>
    </source>
</evidence>
<organism evidence="1 2">
    <name type="scientific">Microbacterium rhizomatis</name>
    <dbReference type="NCBI Taxonomy" id="1631477"/>
    <lineage>
        <taxon>Bacteria</taxon>
        <taxon>Bacillati</taxon>
        <taxon>Actinomycetota</taxon>
        <taxon>Actinomycetes</taxon>
        <taxon>Micrococcales</taxon>
        <taxon>Microbacteriaceae</taxon>
        <taxon>Microbacterium</taxon>
    </lineage>
</organism>
<dbReference type="OrthoDB" id="2329767at2"/>
<proteinExistence type="predicted"/>